<name>A0A9D4A913_9ROSI</name>
<dbReference type="AlphaFoldDB" id="A0A9D4A913"/>
<protein>
    <submittedName>
        <fullName evidence="1">Uncharacterized protein</fullName>
    </submittedName>
</protein>
<dbReference type="EMBL" id="JAIQCV010000005">
    <property type="protein sequence ID" value="KAH1097625.1"/>
    <property type="molecule type" value="Genomic_DNA"/>
</dbReference>
<dbReference type="OrthoDB" id="992872at2759"/>
<dbReference type="Proteomes" id="UP000828251">
    <property type="component" value="Unassembled WGS sequence"/>
</dbReference>
<proteinExistence type="predicted"/>
<organism evidence="1 2">
    <name type="scientific">Gossypium stocksii</name>
    <dbReference type="NCBI Taxonomy" id="47602"/>
    <lineage>
        <taxon>Eukaryota</taxon>
        <taxon>Viridiplantae</taxon>
        <taxon>Streptophyta</taxon>
        <taxon>Embryophyta</taxon>
        <taxon>Tracheophyta</taxon>
        <taxon>Spermatophyta</taxon>
        <taxon>Magnoliopsida</taxon>
        <taxon>eudicotyledons</taxon>
        <taxon>Gunneridae</taxon>
        <taxon>Pentapetalae</taxon>
        <taxon>rosids</taxon>
        <taxon>malvids</taxon>
        <taxon>Malvales</taxon>
        <taxon>Malvaceae</taxon>
        <taxon>Malvoideae</taxon>
        <taxon>Gossypium</taxon>
    </lineage>
</organism>
<evidence type="ECO:0000313" key="2">
    <source>
        <dbReference type="Proteomes" id="UP000828251"/>
    </source>
</evidence>
<accession>A0A9D4A913</accession>
<gene>
    <name evidence="1" type="ORF">J1N35_014546</name>
</gene>
<sequence length="94" mass="10847">MPPLPLKPWTIDSFCIIENVIDEQIKFVGEQLGKIANALEQFTADKTPHLYKEVMSMEVERFDHDFLCSMSDYLVGRESEAKAFLAKSTKHRKI</sequence>
<keyword evidence="2" id="KW-1185">Reference proteome</keyword>
<comment type="caution">
    <text evidence="1">The sequence shown here is derived from an EMBL/GenBank/DDBJ whole genome shotgun (WGS) entry which is preliminary data.</text>
</comment>
<reference evidence="1 2" key="1">
    <citation type="journal article" date="2021" name="Plant Biotechnol. J.">
        <title>Multi-omics assisted identification of the key and species-specific regulatory components of drought-tolerant mechanisms in Gossypium stocksii.</title>
        <authorList>
            <person name="Yu D."/>
            <person name="Ke L."/>
            <person name="Zhang D."/>
            <person name="Wu Y."/>
            <person name="Sun Y."/>
            <person name="Mei J."/>
            <person name="Sun J."/>
            <person name="Sun Y."/>
        </authorList>
    </citation>
    <scope>NUCLEOTIDE SEQUENCE [LARGE SCALE GENOMIC DNA]</scope>
    <source>
        <strain evidence="2">cv. E1</strain>
        <tissue evidence="1">Leaf</tissue>
    </source>
</reference>
<evidence type="ECO:0000313" key="1">
    <source>
        <dbReference type="EMBL" id="KAH1097625.1"/>
    </source>
</evidence>